<keyword evidence="5" id="KW-1185">Reference proteome</keyword>
<dbReference type="Gene3D" id="3.40.50.2300">
    <property type="match status" value="1"/>
</dbReference>
<evidence type="ECO:0000313" key="5">
    <source>
        <dbReference type="Proteomes" id="UP000010798"/>
    </source>
</evidence>
<dbReference type="KEGG" id="saci:Sinac_0198"/>
<evidence type="ECO:0000313" key="4">
    <source>
        <dbReference type="EMBL" id="AGA24649.1"/>
    </source>
</evidence>
<dbReference type="InterPro" id="IPR001789">
    <property type="entry name" value="Sig_transdc_resp-reg_receiver"/>
</dbReference>
<gene>
    <name evidence="4" type="ordered locus">Sinac_0198</name>
</gene>
<dbReference type="Proteomes" id="UP000010798">
    <property type="component" value="Chromosome"/>
</dbReference>
<dbReference type="OrthoDB" id="9802426at2"/>
<organism evidence="4 5">
    <name type="scientific">Singulisphaera acidiphila (strain ATCC BAA-1392 / DSM 18658 / VKM B-2454 / MOB10)</name>
    <dbReference type="NCBI Taxonomy" id="886293"/>
    <lineage>
        <taxon>Bacteria</taxon>
        <taxon>Pseudomonadati</taxon>
        <taxon>Planctomycetota</taxon>
        <taxon>Planctomycetia</taxon>
        <taxon>Isosphaerales</taxon>
        <taxon>Isosphaeraceae</taxon>
        <taxon>Singulisphaera</taxon>
    </lineage>
</organism>
<dbReference type="GO" id="GO:0000160">
    <property type="term" value="P:phosphorelay signal transduction system"/>
    <property type="evidence" value="ECO:0007669"/>
    <property type="project" value="InterPro"/>
</dbReference>
<dbReference type="SMART" id="SM00448">
    <property type="entry name" value="REC"/>
    <property type="match status" value="1"/>
</dbReference>
<dbReference type="PROSITE" id="PS50110">
    <property type="entry name" value="RESPONSE_REGULATORY"/>
    <property type="match status" value="1"/>
</dbReference>
<proteinExistence type="predicted"/>
<dbReference type="eggNOG" id="COG0784">
    <property type="taxonomic scope" value="Bacteria"/>
</dbReference>
<evidence type="ECO:0000259" key="3">
    <source>
        <dbReference type="PROSITE" id="PS50110"/>
    </source>
</evidence>
<dbReference type="InterPro" id="IPR011006">
    <property type="entry name" value="CheY-like_superfamily"/>
</dbReference>
<dbReference type="HOGENOM" id="CLU_138565_0_0_0"/>
<dbReference type="CDD" id="cd00156">
    <property type="entry name" value="REC"/>
    <property type="match status" value="1"/>
</dbReference>
<feature type="compositionally biased region" description="Basic and acidic residues" evidence="2">
    <location>
        <begin position="150"/>
        <end position="162"/>
    </location>
</feature>
<feature type="domain" description="Response regulatory" evidence="3">
    <location>
        <begin position="7"/>
        <end position="120"/>
    </location>
</feature>
<name>L0D5E3_SINAD</name>
<keyword evidence="1" id="KW-0597">Phosphoprotein</keyword>
<dbReference type="AlphaFoldDB" id="L0D5E3"/>
<evidence type="ECO:0000256" key="2">
    <source>
        <dbReference type="SAM" id="MobiDB-lite"/>
    </source>
</evidence>
<feature type="region of interest" description="Disordered" evidence="2">
    <location>
        <begin position="121"/>
        <end position="162"/>
    </location>
</feature>
<dbReference type="Pfam" id="PF00072">
    <property type="entry name" value="Response_reg"/>
    <property type="match status" value="1"/>
</dbReference>
<accession>L0D5E3</accession>
<dbReference type="RefSeq" id="WP_015243834.1">
    <property type="nucleotide sequence ID" value="NC_019892.1"/>
</dbReference>
<reference evidence="4 5" key="1">
    <citation type="submission" date="2012-02" db="EMBL/GenBank/DDBJ databases">
        <title>Complete sequence of chromosome of Singulisphaera acidiphila DSM 18658.</title>
        <authorList>
            <consortium name="US DOE Joint Genome Institute (JGI-PGF)"/>
            <person name="Lucas S."/>
            <person name="Copeland A."/>
            <person name="Lapidus A."/>
            <person name="Glavina del Rio T."/>
            <person name="Dalin E."/>
            <person name="Tice H."/>
            <person name="Bruce D."/>
            <person name="Goodwin L."/>
            <person name="Pitluck S."/>
            <person name="Peters L."/>
            <person name="Ovchinnikova G."/>
            <person name="Chertkov O."/>
            <person name="Kyrpides N."/>
            <person name="Mavromatis K."/>
            <person name="Ivanova N."/>
            <person name="Brettin T."/>
            <person name="Detter J.C."/>
            <person name="Han C."/>
            <person name="Larimer F."/>
            <person name="Land M."/>
            <person name="Hauser L."/>
            <person name="Markowitz V."/>
            <person name="Cheng J.-F."/>
            <person name="Hugenholtz P."/>
            <person name="Woyke T."/>
            <person name="Wu D."/>
            <person name="Tindall B."/>
            <person name="Pomrenke H."/>
            <person name="Brambilla E."/>
            <person name="Klenk H.-P."/>
            <person name="Eisen J.A."/>
        </authorList>
    </citation>
    <scope>NUCLEOTIDE SEQUENCE [LARGE SCALE GENOMIC DNA]</scope>
    <source>
        <strain evidence="5">ATCC BAA-1392 / DSM 18658 / VKM B-2454 / MOB10</strain>
    </source>
</reference>
<feature type="modified residue" description="4-aspartylphosphate" evidence="1">
    <location>
        <position position="55"/>
    </location>
</feature>
<dbReference type="EMBL" id="CP003364">
    <property type="protein sequence ID" value="AGA24649.1"/>
    <property type="molecule type" value="Genomic_DNA"/>
</dbReference>
<protein>
    <submittedName>
        <fullName evidence="4">Response regulator consisting of a CheY-like receiver domain and a Fis-type HTH domain protein</fullName>
    </submittedName>
</protein>
<evidence type="ECO:0000256" key="1">
    <source>
        <dbReference type="PROSITE-ProRule" id="PRU00169"/>
    </source>
</evidence>
<dbReference type="STRING" id="886293.Sinac_0198"/>
<dbReference type="SUPFAM" id="SSF52172">
    <property type="entry name" value="CheY-like"/>
    <property type="match status" value="1"/>
</dbReference>
<sequence length="162" mass="17351">MMDGKDHVLIVEDDLATLYALERLFQSQGWQVSSSRTIENALTQLESPPDWIVLDLGLIDGNGEDVLRYVREAGIPSRVAVVSGLIGPASLPGLRPLKPDVLLMKPIHFEDLLVACETPTSPSAPAAHEALALNRPKSTQNPVATPGKVPAKDGPESTLEKG</sequence>